<dbReference type="InterPro" id="IPR000408">
    <property type="entry name" value="Reg_chr_condens"/>
</dbReference>
<proteinExistence type="predicted"/>
<sequence>MRMEDPTSGIDAVREQTLAIQEALTGLGEVVGDNHAKILLQKAQECIAEAVTHVSAASQAVRAVDVSPSVSSIADALPIVASALAGRLGDDTTIPARINAVYNTLKPLADTEGPAITPGPPEEQLKTVMGLLHELAITKAPTDPKLSAVLHGTVAELADVSATLDRGEAATPAMWDLPLWTLGSIFLAADFNRFAPFLCHKFHMARGELSHTLHPVTHGRTTFILHNGRVFRQPMVAPDGRTLQLKWYRLPQICKLEIKGGCIFAHSTAGPLFAWGTNTSGILGVNRPEYTVRVPLPVVLPPGRVDRILCGGQNNLEPRSFFHVVGEGWFAAGVNTCGALGVGEMPGLSDPAVVVVPRRVDTGGRTIVHWASDFQYHVTFAITDDPTCPVMACGDNCMGQLGIGTEDQACATLRPVAIPAGTVVTDVMTARRVAAIFTKEEGGTGCFVCGANKARSIYPDAADALYTPMRLPFAISSIILSLCPLIYATPLGLLTSFEAIRRYVTLDFATIDEVIIGGQPFCRLDLRRYDAMTFNGGVLLKQGDAWVVAEKLPPGRAAIAIRGNSGNVDEVQLVVPRV</sequence>
<keyword evidence="2" id="KW-1133">Transmembrane helix</keyword>
<evidence type="ECO:0000313" key="3">
    <source>
        <dbReference type="EMBL" id="KAG9395201.1"/>
    </source>
</evidence>
<keyword evidence="2" id="KW-0472">Membrane</keyword>
<reference evidence="3" key="1">
    <citation type="submission" date="2021-05" db="EMBL/GenBank/DDBJ databases">
        <title>A free-living protist that lacks canonical eukaryotic 1 DNA replication and segregation systems.</title>
        <authorList>
            <person name="Salas-Leiva D.E."/>
            <person name="Tromer E.C."/>
            <person name="Curtis B.A."/>
            <person name="Jerlstrom-Hultqvist J."/>
            <person name="Kolisko M."/>
            <person name="Yi Z."/>
            <person name="Salas-Leiva J.S."/>
            <person name="Gallot-Lavallee L."/>
            <person name="Kops G.J.P.L."/>
            <person name="Archibald J.M."/>
            <person name="Simpson A.G.B."/>
            <person name="Roger A.J."/>
        </authorList>
    </citation>
    <scope>NUCLEOTIDE SEQUENCE</scope>
    <source>
        <strain evidence="3">BICM</strain>
    </source>
</reference>
<keyword evidence="2" id="KW-0812">Transmembrane</keyword>
<keyword evidence="4" id="KW-1185">Reference proteome</keyword>
<evidence type="ECO:0000256" key="2">
    <source>
        <dbReference type="SAM" id="Phobius"/>
    </source>
</evidence>
<feature type="transmembrane region" description="Helical" evidence="2">
    <location>
        <begin position="473"/>
        <end position="494"/>
    </location>
</feature>
<name>A0A8J6E363_9EUKA</name>
<evidence type="ECO:0000256" key="1">
    <source>
        <dbReference type="PROSITE-ProRule" id="PRU00235"/>
    </source>
</evidence>
<evidence type="ECO:0000313" key="4">
    <source>
        <dbReference type="Proteomes" id="UP000717585"/>
    </source>
</evidence>
<dbReference type="EMBL" id="JAHDYR010000012">
    <property type="protein sequence ID" value="KAG9395201.1"/>
    <property type="molecule type" value="Genomic_DNA"/>
</dbReference>
<protein>
    <submittedName>
        <fullName evidence="3">Regulator of chromosome condensation (RCC1) repeat</fullName>
    </submittedName>
</protein>
<accession>A0A8J6E363</accession>
<dbReference type="Proteomes" id="UP000717585">
    <property type="component" value="Unassembled WGS sequence"/>
</dbReference>
<dbReference type="PROSITE" id="PS50012">
    <property type="entry name" value="RCC1_3"/>
    <property type="match status" value="1"/>
</dbReference>
<organism evidence="3 4">
    <name type="scientific">Carpediemonas membranifera</name>
    <dbReference type="NCBI Taxonomy" id="201153"/>
    <lineage>
        <taxon>Eukaryota</taxon>
        <taxon>Metamonada</taxon>
        <taxon>Carpediemonas-like organisms</taxon>
        <taxon>Carpediemonas</taxon>
    </lineage>
</organism>
<dbReference type="SUPFAM" id="SSF50985">
    <property type="entry name" value="RCC1/BLIP-II"/>
    <property type="match status" value="1"/>
</dbReference>
<comment type="caution">
    <text evidence="3">The sequence shown here is derived from an EMBL/GenBank/DDBJ whole genome shotgun (WGS) entry which is preliminary data.</text>
</comment>
<dbReference type="Gene3D" id="2.130.10.30">
    <property type="entry name" value="Regulator of chromosome condensation 1/beta-lactamase-inhibitor protein II"/>
    <property type="match status" value="1"/>
</dbReference>
<gene>
    <name evidence="3" type="ORF">J8273_0421</name>
</gene>
<dbReference type="AlphaFoldDB" id="A0A8J6E363"/>
<feature type="repeat" description="RCC1" evidence="1">
    <location>
        <begin position="270"/>
        <end position="321"/>
    </location>
</feature>
<dbReference type="InterPro" id="IPR009091">
    <property type="entry name" value="RCC1/BLIP-II"/>
</dbReference>